<feature type="compositionally biased region" description="Polar residues" evidence="6">
    <location>
        <begin position="305"/>
        <end position="316"/>
    </location>
</feature>
<comment type="caution">
    <text evidence="8">The sequence shown here is derived from an EMBL/GenBank/DDBJ whole genome shotgun (WGS) entry which is preliminary data.</text>
</comment>
<feature type="compositionally biased region" description="Basic and acidic residues" evidence="6">
    <location>
        <begin position="266"/>
        <end position="282"/>
    </location>
</feature>
<name>A0A4S4KH11_9APHY</name>
<feature type="transmembrane region" description="Helical" evidence="7">
    <location>
        <begin position="402"/>
        <end position="421"/>
    </location>
</feature>
<dbReference type="PIRSF" id="PIRSF000439">
    <property type="entry name" value="Oat_ACAT_DAG_ARE"/>
    <property type="match status" value="1"/>
</dbReference>
<evidence type="ECO:0000256" key="4">
    <source>
        <dbReference type="ARBA" id="ARBA00023315"/>
    </source>
</evidence>
<keyword evidence="7" id="KW-0812">Transmembrane</keyword>
<dbReference type="PANTHER" id="PTHR10408">
    <property type="entry name" value="STEROL O-ACYLTRANSFERASE"/>
    <property type="match status" value="1"/>
</dbReference>
<gene>
    <name evidence="8" type="ORF">EW026_g4709</name>
</gene>
<dbReference type="EMBL" id="SGPJ01000179">
    <property type="protein sequence ID" value="THG97256.1"/>
    <property type="molecule type" value="Genomic_DNA"/>
</dbReference>
<dbReference type="GO" id="GO:0008204">
    <property type="term" value="P:ergosterol metabolic process"/>
    <property type="evidence" value="ECO:0007669"/>
    <property type="project" value="TreeGrafter"/>
</dbReference>
<evidence type="ECO:0000313" key="8">
    <source>
        <dbReference type="EMBL" id="THG97256.1"/>
    </source>
</evidence>
<evidence type="ECO:0000256" key="1">
    <source>
        <dbReference type="ARBA" id="ARBA00004477"/>
    </source>
</evidence>
<evidence type="ECO:0000256" key="3">
    <source>
        <dbReference type="ARBA" id="ARBA00022824"/>
    </source>
</evidence>
<evidence type="ECO:0000256" key="2">
    <source>
        <dbReference type="ARBA" id="ARBA00022679"/>
    </source>
</evidence>
<evidence type="ECO:0000256" key="5">
    <source>
        <dbReference type="PIRNR" id="PIRNR000439"/>
    </source>
</evidence>
<evidence type="ECO:0000313" key="9">
    <source>
        <dbReference type="Proteomes" id="UP000309038"/>
    </source>
</evidence>
<feature type="region of interest" description="Disordered" evidence="6">
    <location>
        <begin position="266"/>
        <end position="316"/>
    </location>
</feature>
<keyword evidence="4 5" id="KW-0012">Acyltransferase</keyword>
<keyword evidence="2 5" id="KW-0808">Transferase</keyword>
<dbReference type="InterPro" id="IPR014371">
    <property type="entry name" value="Oat_ACAT_DAG_ARE"/>
</dbReference>
<keyword evidence="3 5" id="KW-0256">Endoplasmic reticulum</keyword>
<comment type="similarity">
    <text evidence="5">Belongs to the membrane-bound acyltransferase family. Sterol o-acyltransferase subfamily.</text>
</comment>
<dbReference type="GO" id="GO:0034737">
    <property type="term" value="F:ergosterol O-acyltransferase activity"/>
    <property type="evidence" value="ECO:0007669"/>
    <property type="project" value="TreeGrafter"/>
</dbReference>
<protein>
    <recommendedName>
        <fullName evidence="5">O-acyltransferase</fullName>
    </recommendedName>
</protein>
<keyword evidence="5 7" id="KW-0472">Membrane</keyword>
<reference evidence="8 9" key="1">
    <citation type="submission" date="2019-02" db="EMBL/GenBank/DDBJ databases">
        <title>Genome sequencing of the rare red list fungi Phlebia centrifuga.</title>
        <authorList>
            <person name="Buettner E."/>
            <person name="Kellner H."/>
        </authorList>
    </citation>
    <scope>NUCLEOTIDE SEQUENCE [LARGE SCALE GENOMIC DNA]</scope>
    <source>
        <strain evidence="8 9">DSM 108282</strain>
    </source>
</reference>
<feature type="transmembrane region" description="Helical" evidence="7">
    <location>
        <begin position="441"/>
        <end position="460"/>
    </location>
</feature>
<accession>A0A4S4KH11</accession>
<evidence type="ECO:0000256" key="7">
    <source>
        <dbReference type="SAM" id="Phobius"/>
    </source>
</evidence>
<dbReference type="AlphaFoldDB" id="A0A4S4KH11"/>
<organism evidence="8 9">
    <name type="scientific">Hermanssonia centrifuga</name>
    <dbReference type="NCBI Taxonomy" id="98765"/>
    <lineage>
        <taxon>Eukaryota</taxon>
        <taxon>Fungi</taxon>
        <taxon>Dikarya</taxon>
        <taxon>Basidiomycota</taxon>
        <taxon>Agaricomycotina</taxon>
        <taxon>Agaricomycetes</taxon>
        <taxon>Polyporales</taxon>
        <taxon>Meruliaceae</taxon>
        <taxon>Hermanssonia</taxon>
    </lineage>
</organism>
<keyword evidence="9" id="KW-1185">Reference proteome</keyword>
<dbReference type="GO" id="GO:0005789">
    <property type="term" value="C:endoplasmic reticulum membrane"/>
    <property type="evidence" value="ECO:0007669"/>
    <property type="project" value="UniProtKB-SubCell"/>
</dbReference>
<dbReference type="PANTHER" id="PTHR10408:SF9">
    <property type="entry name" value="STEROL O-ACYLTRANSFERASE 2-RELATED"/>
    <property type="match status" value="1"/>
</dbReference>
<comment type="subcellular location">
    <subcellularLocation>
        <location evidence="1 5">Endoplasmic reticulum membrane</location>
        <topology evidence="1 5">Multi-pass membrane protein</topology>
    </subcellularLocation>
</comment>
<dbReference type="Proteomes" id="UP000309038">
    <property type="component" value="Unassembled WGS sequence"/>
</dbReference>
<sequence length="486" mass="54282">MTPVSETPTGTPDSSDFGIVRTASEKQFATAIMEVVNPQNGGDRMAPQPTRTASGGIETTQGTVYVSKPFRSGSSKKLRAVVAFAPRKSHFDISNERSGTNEFRGFFTLFWLSMFLFSVRTYVRSIETNGYALNLVFASMFSEDAITLALSDAVLVLSTAICVPFAKAVSEGWIKYYWAGLILQHLWQTSVLFLAVTWTFDRHWPWVQSGYLTLHTLVMIMKMHSYMSINGYLKSVDSHAQAVMQQLRQATAGVGKWDEAIATAKAHREELDGSSDRSETETTHVAPVGSSTATNGSPILHKRANTSANTMPSSGIVTTGTRVLNSDKVMKPGPHPLVDHPDKDISSLAREYSELESELISTGPSYVKWPHNITLKNFAEYMLIPTLVYELEYPRTDRIRPLYVFEKTVATFGTFALLYTVTESFILPLTPTPDQSFFRSLLDLALPFMIAYLLLFYLIFGKSSALQLSCFADRQFYEDWYVLDPL</sequence>
<keyword evidence="7" id="KW-1133">Transmembrane helix</keyword>
<evidence type="ECO:0000256" key="6">
    <source>
        <dbReference type="SAM" id="MobiDB-lite"/>
    </source>
</evidence>
<proteinExistence type="inferred from homology"/>